<dbReference type="SUPFAM" id="SSF51126">
    <property type="entry name" value="Pectin lyase-like"/>
    <property type="match status" value="1"/>
</dbReference>
<feature type="signal peptide" evidence="3">
    <location>
        <begin position="1"/>
        <end position="34"/>
    </location>
</feature>
<feature type="domain" description="Right handed beta helix" evidence="4">
    <location>
        <begin position="216"/>
        <end position="412"/>
    </location>
</feature>
<keyword evidence="2" id="KW-1133">Transmembrane helix</keyword>
<protein>
    <recommendedName>
        <fullName evidence="4">Right handed beta helix domain-containing protein</fullName>
    </recommendedName>
</protein>
<evidence type="ECO:0000313" key="5">
    <source>
        <dbReference type="EMBL" id="MBB6032370.1"/>
    </source>
</evidence>
<organism evidence="5 6">
    <name type="scientific">Phytomonospora endophytica</name>
    <dbReference type="NCBI Taxonomy" id="714109"/>
    <lineage>
        <taxon>Bacteria</taxon>
        <taxon>Bacillati</taxon>
        <taxon>Actinomycetota</taxon>
        <taxon>Actinomycetes</taxon>
        <taxon>Micromonosporales</taxon>
        <taxon>Micromonosporaceae</taxon>
        <taxon>Phytomonospora</taxon>
    </lineage>
</organism>
<dbReference type="InterPro" id="IPR012334">
    <property type="entry name" value="Pectin_lyas_fold"/>
</dbReference>
<feature type="chain" id="PRO_5032582969" description="Right handed beta helix domain-containing protein" evidence="3">
    <location>
        <begin position="35"/>
        <end position="699"/>
    </location>
</feature>
<comment type="caution">
    <text evidence="5">The sequence shown here is derived from an EMBL/GenBank/DDBJ whole genome shotgun (WGS) entry which is preliminary data.</text>
</comment>
<proteinExistence type="predicted"/>
<feature type="transmembrane region" description="Helical" evidence="2">
    <location>
        <begin position="567"/>
        <end position="589"/>
    </location>
</feature>
<dbReference type="InterPro" id="IPR039448">
    <property type="entry name" value="Beta_helix"/>
</dbReference>
<dbReference type="EMBL" id="JACHGT010000001">
    <property type="protein sequence ID" value="MBB6032370.1"/>
    <property type="molecule type" value="Genomic_DNA"/>
</dbReference>
<gene>
    <name evidence="5" type="ORF">HNR73_000212</name>
</gene>
<accession>A0A841FK69</accession>
<dbReference type="Gene3D" id="2.160.20.10">
    <property type="entry name" value="Single-stranded right-handed beta-helix, Pectin lyase-like"/>
    <property type="match status" value="1"/>
</dbReference>
<reference evidence="5 6" key="1">
    <citation type="submission" date="2020-08" db="EMBL/GenBank/DDBJ databases">
        <title>Genomic Encyclopedia of Type Strains, Phase IV (KMG-IV): sequencing the most valuable type-strain genomes for metagenomic binning, comparative biology and taxonomic classification.</title>
        <authorList>
            <person name="Goeker M."/>
        </authorList>
    </citation>
    <scope>NUCLEOTIDE SEQUENCE [LARGE SCALE GENOMIC DNA]</scope>
    <source>
        <strain evidence="5 6">YIM 65646</strain>
    </source>
</reference>
<keyword evidence="2" id="KW-0812">Transmembrane</keyword>
<keyword evidence="3" id="KW-0732">Signal</keyword>
<feature type="compositionally biased region" description="Basic and acidic residues" evidence="1">
    <location>
        <begin position="429"/>
        <end position="439"/>
    </location>
</feature>
<evidence type="ECO:0000313" key="6">
    <source>
        <dbReference type="Proteomes" id="UP000548476"/>
    </source>
</evidence>
<name>A0A841FK69_9ACTN</name>
<evidence type="ECO:0000256" key="3">
    <source>
        <dbReference type="SAM" id="SignalP"/>
    </source>
</evidence>
<evidence type="ECO:0000256" key="2">
    <source>
        <dbReference type="SAM" id="Phobius"/>
    </source>
</evidence>
<keyword evidence="6" id="KW-1185">Reference proteome</keyword>
<dbReference type="Proteomes" id="UP000548476">
    <property type="component" value="Unassembled WGS sequence"/>
</dbReference>
<feature type="transmembrane region" description="Helical" evidence="2">
    <location>
        <begin position="629"/>
        <end position="651"/>
    </location>
</feature>
<dbReference type="AlphaFoldDB" id="A0A841FK69"/>
<keyword evidence="2" id="KW-0472">Membrane</keyword>
<feature type="transmembrane region" description="Helical" evidence="2">
    <location>
        <begin position="595"/>
        <end position="617"/>
    </location>
</feature>
<feature type="transmembrane region" description="Helical" evidence="2">
    <location>
        <begin position="657"/>
        <end position="679"/>
    </location>
</feature>
<sequence length="699" mass="74979">MFTKGSAPRGVVLAFALGAALLTTLAVPPAPASAHEERPITFPDGTGSVPVHRTDGPYLTVCKDDDADFAARVAAFPAELKARNESLYAECKTSGHRDVQAAVDAVRTPGMRILILPGVYEELPSRPEPSGTCASLDAPLSGLGHQILSFDQQAQCPHNQNLIAVMGKRDLQIEGTGAAPGDVVIDAGYTKLNAVRGDMANGIYLRNFTAQKTSFNAVYILATDGFVIDDVVGRWNDEYGFLTFGSDHGLYDGCEAYGNGDSGVYPGSASDINNGKGHEVDRYAIEIRGCKSHHNMLGYSGTAGDSVWTHDNEFYENSAGFSTDSGFPNHPGLPQNHALVENNLIHDNNQNYTGYVRDGTCAKPYAERGYEQGVVCPAVSVPVGTGVLVGGGNTNMFRNNHVYGHDAAGFMLLWVPAFVRNETELGKQADTSHDNRYEDNVLGVSPTGEERPNARDFWWDGQGSGNCWQDSRSGSDPIPLPACGSWLSTNRAVGDPTKMLKLLHCAEFDQRAKNVPASCDWYGASGTQRIEFHLSAWKTGATVLAVLLGWLLLGLRTHRGSARVFGIPLRAAAVSSTAAVVVGAVLATTGHYLDVAVYTPIALTLLGLGWATLGACWRRAGRRGLGAASWVLGVLSLMDAVDRSLLMWPWIPVPPAWLALIAFAVWALWIGVAVAARFLRREPPRPEPAGDRERVPVPA</sequence>
<dbReference type="Pfam" id="PF13229">
    <property type="entry name" value="Beta_helix"/>
    <property type="match status" value="1"/>
</dbReference>
<dbReference type="RefSeq" id="WP_184785281.1">
    <property type="nucleotide sequence ID" value="NZ_BONT01000064.1"/>
</dbReference>
<feature type="region of interest" description="Disordered" evidence="1">
    <location>
        <begin position="429"/>
        <end position="453"/>
    </location>
</feature>
<feature type="transmembrane region" description="Helical" evidence="2">
    <location>
        <begin position="536"/>
        <end position="555"/>
    </location>
</feature>
<evidence type="ECO:0000256" key="1">
    <source>
        <dbReference type="SAM" id="MobiDB-lite"/>
    </source>
</evidence>
<dbReference type="InterPro" id="IPR011050">
    <property type="entry name" value="Pectin_lyase_fold/virulence"/>
</dbReference>
<evidence type="ECO:0000259" key="4">
    <source>
        <dbReference type="Pfam" id="PF13229"/>
    </source>
</evidence>